<dbReference type="PANTHER" id="PTHR30168">
    <property type="entry name" value="PUTATIVE MEMBRANE PROTEIN YPFJ"/>
    <property type="match status" value="1"/>
</dbReference>
<feature type="transmembrane region" description="Helical" evidence="6">
    <location>
        <begin position="43"/>
        <end position="61"/>
    </location>
</feature>
<evidence type="ECO:0000256" key="2">
    <source>
        <dbReference type="ARBA" id="ARBA00022692"/>
    </source>
</evidence>
<feature type="compositionally biased region" description="Basic and acidic residues" evidence="5">
    <location>
        <begin position="1"/>
        <end position="17"/>
    </location>
</feature>
<evidence type="ECO:0000256" key="3">
    <source>
        <dbReference type="ARBA" id="ARBA00022989"/>
    </source>
</evidence>
<evidence type="ECO:0000313" key="7">
    <source>
        <dbReference type="EMBL" id="GGC89378.1"/>
    </source>
</evidence>
<feature type="region of interest" description="Disordered" evidence="5">
    <location>
        <begin position="1"/>
        <end position="20"/>
    </location>
</feature>
<reference evidence="8" key="1">
    <citation type="journal article" date="2019" name="Int. J. Syst. Evol. Microbiol.">
        <title>The Global Catalogue of Microorganisms (GCM) 10K type strain sequencing project: providing services to taxonomists for standard genome sequencing and annotation.</title>
        <authorList>
            <consortium name="The Broad Institute Genomics Platform"/>
            <consortium name="The Broad Institute Genome Sequencing Center for Infectious Disease"/>
            <person name="Wu L."/>
            <person name="Ma J."/>
        </authorList>
    </citation>
    <scope>NUCLEOTIDE SEQUENCE [LARGE SCALE GENOMIC DNA]</scope>
    <source>
        <strain evidence="8">CGMCC 1.12482</strain>
    </source>
</reference>
<evidence type="ECO:0000256" key="5">
    <source>
        <dbReference type="SAM" id="MobiDB-lite"/>
    </source>
</evidence>
<dbReference type="PANTHER" id="PTHR30168:SF0">
    <property type="entry name" value="INNER MEMBRANE PROTEIN"/>
    <property type="match status" value="1"/>
</dbReference>
<evidence type="ECO:0000256" key="6">
    <source>
        <dbReference type="SAM" id="Phobius"/>
    </source>
</evidence>
<evidence type="ECO:0000256" key="4">
    <source>
        <dbReference type="ARBA" id="ARBA00023136"/>
    </source>
</evidence>
<name>A0ABQ1P1L0_9GAMM</name>
<comment type="subcellular location">
    <subcellularLocation>
        <location evidence="1">Membrane</location>
        <topology evidence="1">Single-pass membrane protein</topology>
    </subcellularLocation>
</comment>
<keyword evidence="3 6" id="KW-1133">Transmembrane helix</keyword>
<organism evidence="7 8">
    <name type="scientific">Halopseudomonas salina</name>
    <dbReference type="NCBI Taxonomy" id="1323744"/>
    <lineage>
        <taxon>Bacteria</taxon>
        <taxon>Pseudomonadati</taxon>
        <taxon>Pseudomonadota</taxon>
        <taxon>Gammaproteobacteria</taxon>
        <taxon>Pseudomonadales</taxon>
        <taxon>Pseudomonadaceae</taxon>
        <taxon>Halopseudomonas</taxon>
    </lineage>
</organism>
<evidence type="ECO:0000313" key="8">
    <source>
        <dbReference type="Proteomes" id="UP000638188"/>
    </source>
</evidence>
<sequence length="302" mass="32796">MDWRGRRQSRNVDDRRGQSVRGAGGGAGLLLLRFLPMMLRSKIGRVVLVLGVVLFFGARMLGIDLLQVVDGGPQVASQSTHQSTRQFSTQEQELAEFVSVVLADTEDTWNAIFAASGQRYQEPRLVLFSDRVNSACGTASSAVGPFYCPADNQVYLDLAFFRDLNLQLGAPGDFAQAYVVAHEVGHHVQNLMGISQKVRTAGAGKSKAEVNALSVRQELQADCFAGVWGHNANNQQLLDEGDLAEALAAASAIGDDRLQRRSGGEVVPDSFTHGSSQQRMTWFKRGFDSGDISQCDSFSARL</sequence>
<dbReference type="InterPro" id="IPR007343">
    <property type="entry name" value="Uncharacterised_pept_Zn_put"/>
</dbReference>
<dbReference type="RefSeq" id="WP_150277275.1">
    <property type="nucleotide sequence ID" value="NZ_BMFF01000001.1"/>
</dbReference>
<proteinExistence type="predicted"/>
<keyword evidence="8" id="KW-1185">Reference proteome</keyword>
<accession>A0ABQ1P1L0</accession>
<comment type="caution">
    <text evidence="7">The sequence shown here is derived from an EMBL/GenBank/DDBJ whole genome shotgun (WGS) entry which is preliminary data.</text>
</comment>
<gene>
    <name evidence="7" type="ORF">GCM10007418_06360</name>
</gene>
<keyword evidence="2 6" id="KW-0812">Transmembrane</keyword>
<dbReference type="EMBL" id="BMFF01000001">
    <property type="protein sequence ID" value="GGC89378.1"/>
    <property type="molecule type" value="Genomic_DNA"/>
</dbReference>
<keyword evidence="4 6" id="KW-0472">Membrane</keyword>
<protein>
    <recommendedName>
        <fullName evidence="9">Neutral zinc metallopeptidase</fullName>
    </recommendedName>
</protein>
<evidence type="ECO:0008006" key="9">
    <source>
        <dbReference type="Google" id="ProtNLM"/>
    </source>
</evidence>
<evidence type="ECO:0000256" key="1">
    <source>
        <dbReference type="ARBA" id="ARBA00004167"/>
    </source>
</evidence>
<dbReference type="Proteomes" id="UP000638188">
    <property type="component" value="Unassembled WGS sequence"/>
</dbReference>
<dbReference type="Pfam" id="PF04228">
    <property type="entry name" value="Zn_peptidase"/>
    <property type="match status" value="1"/>
</dbReference>